<dbReference type="Gene3D" id="2.40.50.100">
    <property type="match status" value="1"/>
</dbReference>
<dbReference type="NCBIfam" id="TIGR01730">
    <property type="entry name" value="RND_mfp"/>
    <property type="match status" value="1"/>
</dbReference>
<gene>
    <name evidence="6" type="ORF">HJ583_005635</name>
</gene>
<feature type="domain" description="CzcB-like barrel-sandwich hybrid" evidence="5">
    <location>
        <begin position="48"/>
        <end position="193"/>
    </location>
</feature>
<organism evidence="6 7">
    <name type="scientific">Uliginosibacterium aquaticum</name>
    <dbReference type="NCBI Taxonomy" id="2731212"/>
    <lineage>
        <taxon>Bacteria</taxon>
        <taxon>Pseudomonadati</taxon>
        <taxon>Pseudomonadota</taxon>
        <taxon>Betaproteobacteria</taxon>
        <taxon>Rhodocyclales</taxon>
        <taxon>Zoogloeaceae</taxon>
        <taxon>Uliginosibacterium</taxon>
    </lineage>
</organism>
<feature type="domain" description="CusB-like beta-barrel" evidence="4">
    <location>
        <begin position="210"/>
        <end position="278"/>
    </location>
</feature>
<evidence type="ECO:0000256" key="3">
    <source>
        <dbReference type="SAM" id="SignalP"/>
    </source>
</evidence>
<dbReference type="EMBL" id="JABCSC020000001">
    <property type="protein sequence ID" value="NSL54496.1"/>
    <property type="molecule type" value="Genomic_DNA"/>
</dbReference>
<feature type="chain" id="PRO_5047465758" evidence="3">
    <location>
        <begin position="28"/>
        <end position="282"/>
    </location>
</feature>
<accession>A0ABX2ID62</accession>
<evidence type="ECO:0000259" key="4">
    <source>
        <dbReference type="Pfam" id="PF25954"/>
    </source>
</evidence>
<dbReference type="PANTHER" id="PTHR30469">
    <property type="entry name" value="MULTIDRUG RESISTANCE PROTEIN MDTA"/>
    <property type="match status" value="1"/>
</dbReference>
<dbReference type="PANTHER" id="PTHR30469:SF15">
    <property type="entry name" value="HLYD FAMILY OF SECRETION PROTEINS"/>
    <property type="match status" value="1"/>
</dbReference>
<evidence type="ECO:0000256" key="1">
    <source>
        <dbReference type="ARBA" id="ARBA00009477"/>
    </source>
</evidence>
<dbReference type="SUPFAM" id="SSF111369">
    <property type="entry name" value="HlyD-like secretion proteins"/>
    <property type="match status" value="1"/>
</dbReference>
<protein>
    <submittedName>
        <fullName evidence="6">Efflux RND transporter periplasmic adaptor subunit</fullName>
    </submittedName>
</protein>
<reference evidence="6 7" key="1">
    <citation type="submission" date="2020-06" db="EMBL/GenBank/DDBJ databases">
        <title>Draft genome of Uliginosibacterium sp. IMCC34675.</title>
        <authorList>
            <person name="Song J."/>
        </authorList>
    </citation>
    <scope>NUCLEOTIDE SEQUENCE [LARGE SCALE GENOMIC DNA]</scope>
    <source>
        <strain evidence="6 7">IMCC34675</strain>
    </source>
</reference>
<keyword evidence="7" id="KW-1185">Reference proteome</keyword>
<dbReference type="Pfam" id="PF25954">
    <property type="entry name" value="Beta-barrel_RND_2"/>
    <property type="match status" value="1"/>
</dbReference>
<keyword evidence="2" id="KW-0175">Coiled coil</keyword>
<dbReference type="Proteomes" id="UP000778523">
    <property type="component" value="Unassembled WGS sequence"/>
</dbReference>
<keyword evidence="3" id="KW-0732">Signal</keyword>
<name>A0ABX2ID62_9RHOO</name>
<comment type="caution">
    <text evidence="6">The sequence shown here is derived from an EMBL/GenBank/DDBJ whole genome shotgun (WGS) entry which is preliminary data.</text>
</comment>
<dbReference type="RefSeq" id="WP_170020988.1">
    <property type="nucleotide sequence ID" value="NZ_JABCSC020000001.1"/>
</dbReference>
<dbReference type="Gene3D" id="2.40.30.170">
    <property type="match status" value="1"/>
</dbReference>
<dbReference type="PROSITE" id="PS51257">
    <property type="entry name" value="PROKAR_LIPOPROTEIN"/>
    <property type="match status" value="1"/>
</dbReference>
<dbReference type="InterPro" id="IPR058792">
    <property type="entry name" value="Beta-barrel_RND_2"/>
</dbReference>
<dbReference type="Pfam" id="PF25973">
    <property type="entry name" value="BSH_CzcB"/>
    <property type="match status" value="1"/>
</dbReference>
<evidence type="ECO:0000256" key="2">
    <source>
        <dbReference type="SAM" id="Coils"/>
    </source>
</evidence>
<dbReference type="Gene3D" id="1.10.287.470">
    <property type="entry name" value="Helix hairpin bin"/>
    <property type="match status" value="1"/>
</dbReference>
<dbReference type="InterPro" id="IPR006143">
    <property type="entry name" value="RND_pump_MFP"/>
</dbReference>
<feature type="signal peptide" evidence="3">
    <location>
        <begin position="1"/>
        <end position="27"/>
    </location>
</feature>
<feature type="coiled-coil region" evidence="2">
    <location>
        <begin position="75"/>
        <end position="120"/>
    </location>
</feature>
<dbReference type="InterPro" id="IPR058647">
    <property type="entry name" value="BSH_CzcB-like"/>
</dbReference>
<comment type="similarity">
    <text evidence="1">Belongs to the membrane fusion protein (MFP) (TC 8.A.1) family.</text>
</comment>
<evidence type="ECO:0000313" key="7">
    <source>
        <dbReference type="Proteomes" id="UP000778523"/>
    </source>
</evidence>
<proteinExistence type="inferred from homology"/>
<evidence type="ECO:0000259" key="5">
    <source>
        <dbReference type="Pfam" id="PF25973"/>
    </source>
</evidence>
<evidence type="ECO:0000313" key="6">
    <source>
        <dbReference type="EMBL" id="NSL54496.1"/>
    </source>
</evidence>
<sequence>MTRISYSRPLCGLLPGLLLLACGSVAAAPANSRTGDILGCLLTPAAEAEIGSPVVGILEQVLVDRGDSVRKGQVIARLMNEVERAAASAATQRSENRAEVAAAKAAYEFAQRKAERAEELLLQNFISPQARDQAVSEAKVAAMRYAQAQEQRMVAREDLSVANAQLRQRSITAPFAGVVVERYLQPGARVEDKPVLKLVQLDPLHAEIVLPATRFASLRVGQNAQLSPEMQGASPIQARISRIDAVVDAASNTFRVRLVLPNPGNRIPSGLRCQVVFEEGPR</sequence>